<reference evidence="2" key="1">
    <citation type="submission" date="2021-01" db="UniProtKB">
        <authorList>
            <consortium name="EnsemblMetazoa"/>
        </authorList>
    </citation>
    <scope>IDENTIFICATION</scope>
</reference>
<proteinExistence type="predicted"/>
<dbReference type="OMA" id="STHCSGY"/>
<sequence length="249" mass="28189">MCWTTKMIPVLLWMSAMFISSNGVIRFASASLTAAIDCNSEAVTTCVKKLEALVSEQEFPHDDTLCDELNMAVECVSKFAEKCFNERQRQSYSRFTNGAMQMISDFCDKRSFFRKAYLQHSSCFSTVQDDYRRCAERHLSTLSLNHSSSTTESNDLGEENFNQRTKKICCMFRDHIRCTRAMIEARCGAEAADLADDIITKATARLVHPYCTELPIGDGGCSMATPICRTSKTQWTLLSGLILTLIYWY</sequence>
<dbReference type="FunCoup" id="A0A7M7J6F3">
    <property type="interactions" value="4"/>
</dbReference>
<evidence type="ECO:0000313" key="2">
    <source>
        <dbReference type="EnsemblMetazoa" id="XP_022647525"/>
    </source>
</evidence>
<name>A0A7M7J6F3_VARDE</name>
<protein>
    <submittedName>
        <fullName evidence="2">Uncharacterized protein</fullName>
    </submittedName>
</protein>
<dbReference type="GeneID" id="111244560"/>
<accession>A0A7M7J6F3</accession>
<dbReference type="Proteomes" id="UP000594260">
    <property type="component" value="Unplaced"/>
</dbReference>
<dbReference type="RefSeq" id="XP_022647525.1">
    <property type="nucleotide sequence ID" value="XM_022791790.1"/>
</dbReference>
<dbReference type="EnsemblMetazoa" id="XM_022791790">
    <property type="protein sequence ID" value="XP_022647525"/>
    <property type="gene ID" value="LOC111244560"/>
</dbReference>
<keyword evidence="3" id="KW-1185">Reference proteome</keyword>
<organism evidence="2 3">
    <name type="scientific">Varroa destructor</name>
    <name type="common">Honeybee mite</name>
    <dbReference type="NCBI Taxonomy" id="109461"/>
    <lineage>
        <taxon>Eukaryota</taxon>
        <taxon>Metazoa</taxon>
        <taxon>Ecdysozoa</taxon>
        <taxon>Arthropoda</taxon>
        <taxon>Chelicerata</taxon>
        <taxon>Arachnida</taxon>
        <taxon>Acari</taxon>
        <taxon>Parasitiformes</taxon>
        <taxon>Mesostigmata</taxon>
        <taxon>Gamasina</taxon>
        <taxon>Dermanyssoidea</taxon>
        <taxon>Varroidae</taxon>
        <taxon>Varroa</taxon>
    </lineage>
</organism>
<dbReference type="PANTHER" id="PTHR33964">
    <property type="entry name" value="RE45066P-RELATED"/>
    <property type="match status" value="1"/>
</dbReference>
<dbReference type="KEGG" id="vde:111244560"/>
<dbReference type="AlphaFoldDB" id="A0A7M7J6F3"/>
<evidence type="ECO:0000313" key="3">
    <source>
        <dbReference type="Proteomes" id="UP000594260"/>
    </source>
</evidence>
<feature type="chain" id="PRO_5029849446" evidence="1">
    <location>
        <begin position="24"/>
        <end position="249"/>
    </location>
</feature>
<feature type="signal peptide" evidence="1">
    <location>
        <begin position="1"/>
        <end position="23"/>
    </location>
</feature>
<keyword evidence="1" id="KW-0732">Signal</keyword>
<dbReference type="InParanoid" id="A0A7M7J6F3"/>
<dbReference type="PANTHER" id="PTHR33964:SF1">
    <property type="entry name" value="RE45066P"/>
    <property type="match status" value="1"/>
</dbReference>
<dbReference type="OrthoDB" id="10051804at2759"/>
<evidence type="ECO:0000256" key="1">
    <source>
        <dbReference type="SAM" id="SignalP"/>
    </source>
</evidence>